<feature type="region of interest" description="Disordered" evidence="1">
    <location>
        <begin position="62"/>
        <end position="130"/>
    </location>
</feature>
<reference evidence="3" key="1">
    <citation type="submission" date="2021-11" db="EMBL/GenBank/DDBJ databases">
        <authorList>
            <consortium name="Genoscope - CEA"/>
            <person name="William W."/>
        </authorList>
    </citation>
    <scope>NUCLEOTIDE SEQUENCE</scope>
</reference>
<feature type="compositionally biased region" description="Basic residues" evidence="1">
    <location>
        <begin position="106"/>
        <end position="123"/>
    </location>
</feature>
<feature type="transmembrane region" description="Helical" evidence="2">
    <location>
        <begin position="670"/>
        <end position="688"/>
    </location>
</feature>
<feature type="region of interest" description="Disordered" evidence="1">
    <location>
        <begin position="613"/>
        <end position="640"/>
    </location>
</feature>
<dbReference type="GO" id="GO:0005783">
    <property type="term" value="C:endoplasmic reticulum"/>
    <property type="evidence" value="ECO:0007669"/>
    <property type="project" value="TreeGrafter"/>
</dbReference>
<gene>
    <name evidence="3" type="ORF">PECAL_2P21840</name>
</gene>
<name>A0A8J2SK40_9STRA</name>
<proteinExistence type="predicted"/>
<dbReference type="PROSITE" id="PS50096">
    <property type="entry name" value="IQ"/>
    <property type="match status" value="1"/>
</dbReference>
<dbReference type="GO" id="GO:0008289">
    <property type="term" value="F:lipid binding"/>
    <property type="evidence" value="ECO:0007669"/>
    <property type="project" value="InterPro"/>
</dbReference>
<evidence type="ECO:0000256" key="2">
    <source>
        <dbReference type="SAM" id="Phobius"/>
    </source>
</evidence>
<sequence length="751" mass="84567">MVLALIKKPFVWVWALITAPIRWLRGGRRRHRRGLFSKVGDLMPTFSFMSFVRGGQDESIPMQCERDQQPGEEAPPARVVEEEAPPPPKKKRVAWSKKAATTKLQARWRGRKARQNSKRRAPPRRQQSFSEGTLGIHRDVHPLTREDILARRAIAHCRLRQKVGRFVTVAWPVLNFVKSCIRCYVGTCLRVLLFIFVQLPMLGRTRRDFKWPLLTAACNAFLTLFWPRLRIIVSNVLRDRVREIVNDVLDGMPNPPIKSLVSLECNLGRRAITIEEAWLSTSYHSYDFLDLHLVCSFEGDTLELVSDLCVDSRNKLLPQLTAVVRGLSFQSERLKVKFGPLSTSLPCFGALQVAFAEAPKVDLRANVTALDAISLTGFSSFNVINSFVEKLVQNLLRNHFCWPRAVIVPTKGWAHNIGAVPRCDEEWWGDGIRLEKQRELVKGALSLSVFDCATAGPMSINGSTFYVRASVGSRIKEAPLVLNDRSENAQCTFDFHIKPDVDDIKLEVYERSKKKDLGVSTTKDMLLGQAVLDHVQSIDSLPPHVKVRRVLKLEKQQTQLQSGLEYVEKKMGKVYRKVVKAEEEVIHEGKVCCGCAKDQRTHKTSKVAKKARKKAVGDERKLPEKSSFTRKHSFDSPRASSGLGFRATQLKVGLEWAPALTLRRHFHHRLMLGLVAVLVVAMGRWVYAEIHSRTWLADFCGLAVDVVASGALAAPFLVTAGMRLLHRAHDYAAGDIYADASAGKVIAAEDW</sequence>
<feature type="compositionally biased region" description="Basic and acidic residues" evidence="1">
    <location>
        <begin position="615"/>
        <end position="624"/>
    </location>
</feature>
<evidence type="ECO:0000313" key="3">
    <source>
        <dbReference type="EMBL" id="CAH0369076.1"/>
    </source>
</evidence>
<dbReference type="PANTHER" id="PTHR10774">
    <property type="entry name" value="EXTENDED SYNAPTOTAGMIN-RELATED"/>
    <property type="match status" value="1"/>
</dbReference>
<dbReference type="InterPro" id="IPR045050">
    <property type="entry name" value="Synaptotagmin_plant"/>
</dbReference>
<evidence type="ECO:0000313" key="4">
    <source>
        <dbReference type="Proteomes" id="UP000789595"/>
    </source>
</evidence>
<dbReference type="AlphaFoldDB" id="A0A8J2SK40"/>
<comment type="caution">
    <text evidence="3">The sequence shown here is derived from an EMBL/GenBank/DDBJ whole genome shotgun (WGS) entry which is preliminary data.</text>
</comment>
<dbReference type="EMBL" id="CAKKNE010000002">
    <property type="protein sequence ID" value="CAH0369076.1"/>
    <property type="molecule type" value="Genomic_DNA"/>
</dbReference>
<dbReference type="Proteomes" id="UP000789595">
    <property type="component" value="Unassembled WGS sequence"/>
</dbReference>
<evidence type="ECO:0000256" key="1">
    <source>
        <dbReference type="SAM" id="MobiDB-lite"/>
    </source>
</evidence>
<evidence type="ECO:0008006" key="5">
    <source>
        <dbReference type="Google" id="ProtNLM"/>
    </source>
</evidence>
<keyword evidence="2" id="KW-0472">Membrane</keyword>
<accession>A0A8J2SK40</accession>
<protein>
    <recommendedName>
        <fullName evidence="5">SMP-LTD domain-containing protein</fullName>
    </recommendedName>
</protein>
<keyword evidence="2" id="KW-0812">Transmembrane</keyword>
<dbReference type="PANTHER" id="PTHR10774:SF190">
    <property type="entry name" value="C2 CALCIUM_LIPID-BINDING ENDONUCLEASE_EXONUCLEASE_PHOSPHATASE-RELATED"/>
    <property type="match status" value="1"/>
</dbReference>
<keyword evidence="2" id="KW-1133">Transmembrane helix</keyword>
<feature type="transmembrane region" description="Helical" evidence="2">
    <location>
        <begin position="694"/>
        <end position="718"/>
    </location>
</feature>
<organism evidence="3 4">
    <name type="scientific">Pelagomonas calceolata</name>
    <dbReference type="NCBI Taxonomy" id="35677"/>
    <lineage>
        <taxon>Eukaryota</taxon>
        <taxon>Sar</taxon>
        <taxon>Stramenopiles</taxon>
        <taxon>Ochrophyta</taxon>
        <taxon>Pelagophyceae</taxon>
        <taxon>Pelagomonadales</taxon>
        <taxon>Pelagomonadaceae</taxon>
        <taxon>Pelagomonas</taxon>
    </lineage>
</organism>
<keyword evidence="4" id="KW-1185">Reference proteome</keyword>